<accession>A0ABR4QG49</accession>
<name>A0ABR4QG49_9CEST</name>
<evidence type="ECO:0000313" key="1">
    <source>
        <dbReference type="EMBL" id="KAL5108415.1"/>
    </source>
</evidence>
<evidence type="ECO:0000313" key="2">
    <source>
        <dbReference type="Proteomes" id="UP001651158"/>
    </source>
</evidence>
<dbReference type="Proteomes" id="UP001651158">
    <property type="component" value="Unassembled WGS sequence"/>
</dbReference>
<comment type="caution">
    <text evidence="1">The sequence shown here is derived from an EMBL/GenBank/DDBJ whole genome shotgun (WGS) entry which is preliminary data.</text>
</comment>
<dbReference type="EMBL" id="JAKROA010000003">
    <property type="protein sequence ID" value="KAL5108415.1"/>
    <property type="molecule type" value="Genomic_DNA"/>
</dbReference>
<keyword evidence="2" id="KW-1185">Reference proteome</keyword>
<gene>
    <name evidence="1" type="ORF">TcWFU_000920</name>
</gene>
<organism evidence="1 2">
    <name type="scientific">Taenia crassiceps</name>
    <dbReference type="NCBI Taxonomy" id="6207"/>
    <lineage>
        <taxon>Eukaryota</taxon>
        <taxon>Metazoa</taxon>
        <taxon>Spiralia</taxon>
        <taxon>Lophotrochozoa</taxon>
        <taxon>Platyhelminthes</taxon>
        <taxon>Cestoda</taxon>
        <taxon>Eucestoda</taxon>
        <taxon>Cyclophyllidea</taxon>
        <taxon>Taeniidae</taxon>
        <taxon>Taenia</taxon>
    </lineage>
</organism>
<reference evidence="1 2" key="1">
    <citation type="journal article" date="2022" name="Front. Cell. Infect. Microbiol.">
        <title>The Genomes of Two Strains of Taenia crassiceps the Animal Model for the Study of Human Cysticercosis.</title>
        <authorList>
            <person name="Bobes R.J."/>
            <person name="Estrada K."/>
            <person name="Rios-Valencia D.G."/>
            <person name="Calderon-Gallegos A."/>
            <person name="de la Torre P."/>
            <person name="Carrero J.C."/>
            <person name="Sanchez-Flores A."/>
            <person name="Laclette J.P."/>
        </authorList>
    </citation>
    <scope>NUCLEOTIDE SEQUENCE [LARGE SCALE GENOMIC DNA]</scope>
    <source>
        <strain evidence="1">WFUcys</strain>
    </source>
</reference>
<sequence>MREIRKRLALVMLLGSKSSYLRRPSLITWVFGCQISSFTLLNKLGPFMLSGGNKLTRGQKGEISLVLVFSRFPLPPPLSLAFMFTETIKLAVV</sequence>
<protein>
    <submittedName>
        <fullName evidence="1">Uncharacterized protein</fullName>
    </submittedName>
</protein>
<proteinExistence type="predicted"/>